<comment type="caution">
    <text evidence="2">The sequence shown here is derived from an EMBL/GenBank/DDBJ whole genome shotgun (WGS) entry which is preliminary data.</text>
</comment>
<dbReference type="Proteomes" id="UP001596434">
    <property type="component" value="Unassembled WGS sequence"/>
</dbReference>
<reference evidence="2 3" key="1">
    <citation type="journal article" date="2019" name="Int. J. Syst. Evol. Microbiol.">
        <title>The Global Catalogue of Microorganisms (GCM) 10K type strain sequencing project: providing services to taxonomists for standard genome sequencing and annotation.</title>
        <authorList>
            <consortium name="The Broad Institute Genomics Platform"/>
            <consortium name="The Broad Institute Genome Sequencing Center for Infectious Disease"/>
            <person name="Wu L."/>
            <person name="Ma J."/>
        </authorList>
    </citation>
    <scope>NUCLEOTIDE SEQUENCE [LARGE SCALE GENOMIC DNA]</scope>
    <source>
        <strain evidence="2 3">GX21</strain>
    </source>
</reference>
<name>A0ABD5ZV08_9EURY</name>
<dbReference type="AlphaFoldDB" id="A0ABD5ZV08"/>
<protein>
    <recommendedName>
        <fullName evidence="1">HVO-0234-like beta-propeller domain-containing protein</fullName>
    </recommendedName>
</protein>
<accession>A0ABD5ZV08</accession>
<dbReference type="GeneID" id="96952829"/>
<dbReference type="RefSeq" id="WP_379702717.1">
    <property type="nucleotide sequence ID" value="NZ_JBHTAT010000001.1"/>
</dbReference>
<evidence type="ECO:0000313" key="3">
    <source>
        <dbReference type="Proteomes" id="UP001596434"/>
    </source>
</evidence>
<organism evidence="2 3">
    <name type="scientific">Haloplanus litoreus</name>
    <dbReference type="NCBI Taxonomy" id="767515"/>
    <lineage>
        <taxon>Archaea</taxon>
        <taxon>Methanobacteriati</taxon>
        <taxon>Methanobacteriota</taxon>
        <taxon>Stenosarchaea group</taxon>
        <taxon>Halobacteria</taxon>
        <taxon>Halobacteriales</taxon>
        <taxon>Haloferacaceae</taxon>
        <taxon>Haloplanus</taxon>
    </lineage>
</organism>
<dbReference type="EMBL" id="JBHTAT010000001">
    <property type="protein sequence ID" value="MFC7254515.1"/>
    <property type="molecule type" value="Genomic_DNA"/>
</dbReference>
<dbReference type="Pfam" id="PF23366">
    <property type="entry name" value="Beta-prop_HVO_0234"/>
    <property type="match status" value="1"/>
</dbReference>
<evidence type="ECO:0000259" key="1">
    <source>
        <dbReference type="Pfam" id="PF23366"/>
    </source>
</evidence>
<sequence length="263" mass="26699">MDHDLTIDEKRVYADRTGAVAVLVAAEQGLVVASLSADLVGEFGLDHRAPVRDVAAAGNRRVVATAEDVLVGTYDPTDFGPAVAVGFDHGGAPVAAGPDGRVARLDDGWTTLGTVEDPRAVDGGMIAAADGVHRIVDDGLRDVGLSAVADVHGRGMPLAATASGLYRLGNGWMDECDGAFSVVCADAADDRAAAVGDAGVLVREAIGEWTPVETPASNVVDVGFTEAATVAVTADGTLLADAGEGWRTRALGVTGVSRLAVQT</sequence>
<feature type="domain" description="HVO-0234-like beta-propeller" evidence="1">
    <location>
        <begin position="6"/>
        <end position="262"/>
    </location>
</feature>
<keyword evidence="3" id="KW-1185">Reference proteome</keyword>
<proteinExistence type="predicted"/>
<dbReference type="InterPro" id="IPR056505">
    <property type="entry name" value="Beta-prop_HVO_0234"/>
</dbReference>
<evidence type="ECO:0000313" key="2">
    <source>
        <dbReference type="EMBL" id="MFC7254515.1"/>
    </source>
</evidence>
<gene>
    <name evidence="2" type="ORF">ACFQKE_04225</name>
</gene>